<organism evidence="2 3">
    <name type="scientific">Cohnella zeiphila</name>
    <dbReference type="NCBI Taxonomy" id="2761120"/>
    <lineage>
        <taxon>Bacteria</taxon>
        <taxon>Bacillati</taxon>
        <taxon>Bacillota</taxon>
        <taxon>Bacilli</taxon>
        <taxon>Bacillales</taxon>
        <taxon>Paenibacillaceae</taxon>
        <taxon>Cohnella</taxon>
    </lineage>
</organism>
<name>A0A7X0SPS2_9BACL</name>
<feature type="transmembrane region" description="Helical" evidence="1">
    <location>
        <begin position="158"/>
        <end position="181"/>
    </location>
</feature>
<evidence type="ECO:0000313" key="2">
    <source>
        <dbReference type="EMBL" id="MBB6731613.1"/>
    </source>
</evidence>
<feature type="transmembrane region" description="Helical" evidence="1">
    <location>
        <begin position="51"/>
        <end position="73"/>
    </location>
</feature>
<keyword evidence="1" id="KW-0812">Transmembrane</keyword>
<keyword evidence="1" id="KW-1133">Transmembrane helix</keyword>
<feature type="transmembrane region" description="Helical" evidence="1">
    <location>
        <begin position="80"/>
        <end position="99"/>
    </location>
</feature>
<dbReference type="InterPro" id="IPR009793">
    <property type="entry name" value="DUF1361"/>
</dbReference>
<dbReference type="EMBL" id="JACJVO010000013">
    <property type="protein sequence ID" value="MBB6731613.1"/>
    <property type="molecule type" value="Genomic_DNA"/>
</dbReference>
<proteinExistence type="predicted"/>
<keyword evidence="3" id="KW-1185">Reference proteome</keyword>
<keyword evidence="1" id="KW-0472">Membrane</keyword>
<feature type="transmembrane region" description="Helical" evidence="1">
    <location>
        <begin position="21"/>
        <end position="39"/>
    </location>
</feature>
<feature type="transmembrane region" description="Helical" evidence="1">
    <location>
        <begin position="125"/>
        <end position="146"/>
    </location>
</feature>
<feature type="transmembrane region" description="Helical" evidence="1">
    <location>
        <begin position="211"/>
        <end position="229"/>
    </location>
</feature>
<dbReference type="Pfam" id="PF07099">
    <property type="entry name" value="DUF1361"/>
    <property type="match status" value="1"/>
</dbReference>
<comment type="caution">
    <text evidence="2">The sequence shown here is derived from an EMBL/GenBank/DDBJ whole genome shotgun (WGS) entry which is preliminary data.</text>
</comment>
<gene>
    <name evidence="2" type="ORF">H7C18_11895</name>
</gene>
<dbReference type="RefSeq" id="WP_185129288.1">
    <property type="nucleotide sequence ID" value="NZ_JACJVO010000013.1"/>
</dbReference>
<evidence type="ECO:0000313" key="3">
    <source>
        <dbReference type="Proteomes" id="UP000564644"/>
    </source>
</evidence>
<accession>A0A7X0SPS2</accession>
<evidence type="ECO:0000256" key="1">
    <source>
        <dbReference type="SAM" id="Phobius"/>
    </source>
</evidence>
<dbReference type="AlphaFoldDB" id="A0A7X0SPS2"/>
<sequence length="248" mass="27954">MTRTNSRFKGSPADDSDVFAPVFYVLCGTTVLCVAMLAVRAFHLDSARFHFLLWNLFLAWLPLIVAMVAVGAARWMRGPALALAMLVLGGAWLLLYPNAPYLTTDLIHLIGNPTYMWNAQQQSVLVWYDLVVFFLFSWCGLLLGYLSMLHFHMLVRRFMGRFAGWLFIVVVSFLGGFGVYLGRMIRLNSWDVVFSPFRLIEGVRAGLDHRGAKFTLLFGMLILIVYLSLSSLRGLKSLRTGAENSRSV</sequence>
<reference evidence="2 3" key="1">
    <citation type="submission" date="2020-08" db="EMBL/GenBank/DDBJ databases">
        <title>Cohnella phylogeny.</title>
        <authorList>
            <person name="Dunlap C."/>
        </authorList>
    </citation>
    <scope>NUCLEOTIDE SEQUENCE [LARGE SCALE GENOMIC DNA]</scope>
    <source>
        <strain evidence="2 3">CBP 2801</strain>
    </source>
</reference>
<dbReference type="Proteomes" id="UP000564644">
    <property type="component" value="Unassembled WGS sequence"/>
</dbReference>
<protein>
    <submittedName>
        <fullName evidence="2">DUF1361 domain-containing protein</fullName>
    </submittedName>
</protein>